<evidence type="ECO:0000313" key="2">
    <source>
        <dbReference type="EMBL" id="POW21958.1"/>
    </source>
</evidence>
<name>A0A2S4WJN9_9BASI</name>
<evidence type="ECO:0000256" key="1">
    <source>
        <dbReference type="SAM" id="MobiDB-lite"/>
    </source>
</evidence>
<dbReference type="VEuPathDB" id="FungiDB:PSHT_01797"/>
<dbReference type="OrthoDB" id="2506774at2759"/>
<evidence type="ECO:0000313" key="3">
    <source>
        <dbReference type="Proteomes" id="UP000238274"/>
    </source>
</evidence>
<feature type="region of interest" description="Disordered" evidence="1">
    <location>
        <begin position="73"/>
        <end position="92"/>
    </location>
</feature>
<sequence>MVNANIDLANALREGLAPTAHNPEQITLQRKQLELDVELRKWASSLALTRARLLQDFIQTGLSPAEALDMTNRILPPTSVTPSGAPSDEILD</sequence>
<protein>
    <submittedName>
        <fullName evidence="2">Uncharacterized protein</fullName>
    </submittedName>
</protein>
<reference evidence="3" key="2">
    <citation type="journal article" date="2018" name="BMC Genomics">
        <title>Genomic insights into host adaptation between the wheat stripe rust pathogen (Puccinia striiformis f. sp. tritici) and the barley stripe rust pathogen (Puccinia striiformis f. sp. hordei).</title>
        <authorList>
            <person name="Xia C."/>
            <person name="Wang M."/>
            <person name="Yin C."/>
            <person name="Cornejo O.E."/>
            <person name="Hulbert S.H."/>
            <person name="Chen X."/>
        </authorList>
    </citation>
    <scope>NUCLEOTIDE SEQUENCE [LARGE SCALE GENOMIC DNA]</scope>
    <source>
        <strain evidence="3">93TX-2</strain>
    </source>
</reference>
<comment type="caution">
    <text evidence="2">The sequence shown here is derived from an EMBL/GenBank/DDBJ whole genome shotgun (WGS) entry which is preliminary data.</text>
</comment>
<reference evidence="3" key="3">
    <citation type="journal article" date="2018" name="Mol. Plant Microbe Interact.">
        <title>Genome sequence resources for the wheat stripe rust pathogen (Puccinia striiformis f. sp. tritici) and the barley stripe rust pathogen (Puccinia striiformis f. sp. hordei).</title>
        <authorList>
            <person name="Xia C."/>
            <person name="Wang M."/>
            <person name="Yin C."/>
            <person name="Cornejo O.E."/>
            <person name="Hulbert S.H."/>
            <person name="Chen X."/>
        </authorList>
    </citation>
    <scope>NUCLEOTIDE SEQUENCE [LARGE SCALE GENOMIC DNA]</scope>
    <source>
        <strain evidence="3">93TX-2</strain>
    </source>
</reference>
<dbReference type="VEuPathDB" id="FungiDB:PSTT_00496"/>
<dbReference type="Proteomes" id="UP000238274">
    <property type="component" value="Unassembled WGS sequence"/>
</dbReference>
<reference evidence="2 3" key="1">
    <citation type="submission" date="2017-12" db="EMBL/GenBank/DDBJ databases">
        <title>Gene loss provides genomic basis for host adaptation in cereal stripe rust fungi.</title>
        <authorList>
            <person name="Xia C."/>
        </authorList>
    </citation>
    <scope>NUCLEOTIDE SEQUENCE [LARGE SCALE GENOMIC DNA]</scope>
    <source>
        <strain evidence="2 3">93TX-2</strain>
    </source>
</reference>
<dbReference type="EMBL" id="PKSM01000014">
    <property type="protein sequence ID" value="POW21958.1"/>
    <property type="molecule type" value="Genomic_DNA"/>
</dbReference>
<accession>A0A2S4WJN9</accession>
<organism evidence="2 3">
    <name type="scientific">Puccinia striiformis</name>
    <dbReference type="NCBI Taxonomy" id="27350"/>
    <lineage>
        <taxon>Eukaryota</taxon>
        <taxon>Fungi</taxon>
        <taxon>Dikarya</taxon>
        <taxon>Basidiomycota</taxon>
        <taxon>Pucciniomycotina</taxon>
        <taxon>Pucciniomycetes</taxon>
        <taxon>Pucciniales</taxon>
        <taxon>Pucciniaceae</taxon>
        <taxon>Puccinia</taxon>
    </lineage>
</organism>
<gene>
    <name evidence="2" type="ORF">PSHT_01797</name>
</gene>
<keyword evidence="3" id="KW-1185">Reference proteome</keyword>
<proteinExistence type="predicted"/>
<dbReference type="AlphaFoldDB" id="A0A2S4WJN9"/>